<keyword evidence="3" id="KW-1185">Reference proteome</keyword>
<keyword evidence="1" id="KW-0732">Signal</keyword>
<comment type="caution">
    <text evidence="2">The sequence shown here is derived from an EMBL/GenBank/DDBJ whole genome shotgun (WGS) entry which is preliminary data.</text>
</comment>
<dbReference type="Proteomes" id="UP001548189">
    <property type="component" value="Unassembled WGS sequence"/>
</dbReference>
<gene>
    <name evidence="2" type="ORF">ABVT43_09290</name>
</gene>
<evidence type="ECO:0000313" key="2">
    <source>
        <dbReference type="EMBL" id="MET1255317.1"/>
    </source>
</evidence>
<proteinExistence type="predicted"/>
<accession>A0ABV2BTR8</accession>
<evidence type="ECO:0000313" key="3">
    <source>
        <dbReference type="Proteomes" id="UP001548189"/>
    </source>
</evidence>
<dbReference type="PROSITE" id="PS51257">
    <property type="entry name" value="PROKAR_LIPOPROTEIN"/>
    <property type="match status" value="1"/>
</dbReference>
<sequence length="127" mass="13611">MRNLLGLFILILASCSKHDAETPYEINRTMTVVSGAGHEAYIVEASREGSSNTQVIVDFAGGERGAGAVNSLGTELDLLIEWKDNETLVVSKPVGVDLSRNASGEVLQCGEQKVDVIIENYETAENA</sequence>
<dbReference type="EMBL" id="JBEVCJ010000008">
    <property type="protein sequence ID" value="MET1255317.1"/>
    <property type="molecule type" value="Genomic_DNA"/>
</dbReference>
<reference evidence="2 3" key="1">
    <citation type="submission" date="2024-06" db="EMBL/GenBank/DDBJ databases">
        <authorList>
            <person name="Li F."/>
        </authorList>
    </citation>
    <scope>NUCLEOTIDE SEQUENCE [LARGE SCALE GENOMIC DNA]</scope>
    <source>
        <strain evidence="2 3">GXAS 311</strain>
    </source>
</reference>
<protein>
    <submittedName>
        <fullName evidence="2">Uncharacterized protein</fullName>
    </submittedName>
</protein>
<evidence type="ECO:0000256" key="1">
    <source>
        <dbReference type="SAM" id="SignalP"/>
    </source>
</evidence>
<feature type="chain" id="PRO_5046082423" evidence="1">
    <location>
        <begin position="20"/>
        <end position="127"/>
    </location>
</feature>
<name>A0ABV2BTR8_9GAMM</name>
<organism evidence="2 3">
    <name type="scientific">Aliikangiella maris</name>
    <dbReference type="NCBI Taxonomy" id="3162458"/>
    <lineage>
        <taxon>Bacteria</taxon>
        <taxon>Pseudomonadati</taxon>
        <taxon>Pseudomonadota</taxon>
        <taxon>Gammaproteobacteria</taxon>
        <taxon>Oceanospirillales</taxon>
        <taxon>Pleioneaceae</taxon>
        <taxon>Aliikangiella</taxon>
    </lineage>
</organism>
<dbReference type="RefSeq" id="WP_353895900.1">
    <property type="nucleotide sequence ID" value="NZ_JBEVCJ010000008.1"/>
</dbReference>
<feature type="signal peptide" evidence="1">
    <location>
        <begin position="1"/>
        <end position="19"/>
    </location>
</feature>